<dbReference type="PANTHER" id="PTHR37815:SF3">
    <property type="entry name" value="UPF0397 PROTEIN SPR0429"/>
    <property type="match status" value="1"/>
</dbReference>
<dbReference type="PANTHER" id="PTHR37815">
    <property type="entry name" value="UPF0397 PROTEIN BC_2624-RELATED"/>
    <property type="match status" value="1"/>
</dbReference>
<dbReference type="InterPro" id="IPR009825">
    <property type="entry name" value="ECF_substrate-spec-like"/>
</dbReference>
<evidence type="ECO:0000313" key="5">
    <source>
        <dbReference type="Proteomes" id="UP000321901"/>
    </source>
</evidence>
<sequence>MQIIQRKKQSETDLVLIQNQTKTRVKTFDLVLTAILSTLVLVTTMFINIKLPIGQGGLIHLGTATLFIVAILFGPKKGALAGAIGMGLFDIFGGWIIWAPTTIIARALQGYIVGKIAWSNGHRGDSVKLNILAAVASTPVMLAVYYIGQGIMYNNWVAPLASIPGDIIQSVVGLLVAIPLCLALKKTPFFRKKFY</sequence>
<dbReference type="RefSeq" id="WP_147056667.1">
    <property type="nucleotide sequence ID" value="NZ_BJYL01000017.1"/>
</dbReference>
<dbReference type="Proteomes" id="UP000321901">
    <property type="component" value="Unassembled WGS sequence"/>
</dbReference>
<feature type="transmembrane region" description="Helical" evidence="3">
    <location>
        <begin position="80"/>
        <end position="108"/>
    </location>
</feature>
<feature type="transmembrane region" description="Helical" evidence="3">
    <location>
        <begin position="56"/>
        <end position="74"/>
    </location>
</feature>
<organism evidence="4 5">
    <name type="scientific">Sporosarcina luteola</name>
    <dbReference type="NCBI Taxonomy" id="582850"/>
    <lineage>
        <taxon>Bacteria</taxon>
        <taxon>Bacillati</taxon>
        <taxon>Bacillota</taxon>
        <taxon>Bacilli</taxon>
        <taxon>Bacillales</taxon>
        <taxon>Caryophanaceae</taxon>
        <taxon>Sporosarcina</taxon>
    </lineage>
</organism>
<dbReference type="Gene3D" id="1.10.1760.20">
    <property type="match status" value="1"/>
</dbReference>
<dbReference type="AlphaFoldDB" id="A0A511Z6J8"/>
<dbReference type="Pfam" id="PF07155">
    <property type="entry name" value="ECF-ribofla_trS"/>
    <property type="match status" value="1"/>
</dbReference>
<feature type="transmembrane region" description="Helical" evidence="3">
    <location>
        <begin position="129"/>
        <end position="147"/>
    </location>
</feature>
<dbReference type="GO" id="GO:0016020">
    <property type="term" value="C:membrane"/>
    <property type="evidence" value="ECO:0007669"/>
    <property type="project" value="InterPro"/>
</dbReference>
<keyword evidence="2 3" id="KW-1133">Transmembrane helix</keyword>
<comment type="caution">
    <text evidence="4">The sequence shown here is derived from an EMBL/GenBank/DDBJ whole genome shotgun (WGS) entry which is preliminary data.</text>
</comment>
<evidence type="ECO:0000256" key="3">
    <source>
        <dbReference type="SAM" id="Phobius"/>
    </source>
</evidence>
<reference evidence="4 5" key="1">
    <citation type="submission" date="2019-07" db="EMBL/GenBank/DDBJ databases">
        <title>Whole genome shotgun sequence of Sporosarcina luteola NBRC 105378.</title>
        <authorList>
            <person name="Hosoyama A."/>
            <person name="Uohara A."/>
            <person name="Ohji S."/>
            <person name="Ichikawa N."/>
        </authorList>
    </citation>
    <scope>NUCLEOTIDE SEQUENCE [LARGE SCALE GENOMIC DNA]</scope>
    <source>
        <strain evidence="4 5">NBRC 105378</strain>
    </source>
</reference>
<name>A0A511Z6J8_9BACL</name>
<evidence type="ECO:0000256" key="1">
    <source>
        <dbReference type="ARBA" id="ARBA00022692"/>
    </source>
</evidence>
<proteinExistence type="predicted"/>
<feature type="transmembrane region" description="Helical" evidence="3">
    <location>
        <begin position="30"/>
        <end position="49"/>
    </location>
</feature>
<keyword evidence="1 3" id="KW-0812">Transmembrane</keyword>
<dbReference type="OrthoDB" id="411368at2"/>
<keyword evidence="5" id="KW-1185">Reference proteome</keyword>
<dbReference type="EMBL" id="BJYL01000017">
    <property type="protein sequence ID" value="GEN83077.1"/>
    <property type="molecule type" value="Genomic_DNA"/>
</dbReference>
<feature type="transmembrane region" description="Helical" evidence="3">
    <location>
        <begin position="167"/>
        <end position="184"/>
    </location>
</feature>
<keyword evidence="3" id="KW-0472">Membrane</keyword>
<accession>A0A511Z6J8</accession>
<protein>
    <submittedName>
        <fullName evidence="4">Membrane protein</fullName>
    </submittedName>
</protein>
<gene>
    <name evidence="4" type="ORF">SLU01_13890</name>
</gene>
<evidence type="ECO:0000313" key="4">
    <source>
        <dbReference type="EMBL" id="GEN83077.1"/>
    </source>
</evidence>
<evidence type="ECO:0000256" key="2">
    <source>
        <dbReference type="ARBA" id="ARBA00022989"/>
    </source>
</evidence>